<feature type="region of interest" description="Disordered" evidence="9">
    <location>
        <begin position="37"/>
        <end position="57"/>
    </location>
</feature>
<dbReference type="EMBL" id="JBBPBM010000045">
    <property type="protein sequence ID" value="KAK8522818.1"/>
    <property type="molecule type" value="Genomic_DNA"/>
</dbReference>
<evidence type="ECO:0000256" key="6">
    <source>
        <dbReference type="ARBA" id="ARBA00022786"/>
    </source>
</evidence>
<keyword evidence="3" id="KW-0808">Transferase</keyword>
<feature type="domain" description="RING-type" evidence="10">
    <location>
        <begin position="192"/>
        <end position="232"/>
    </location>
</feature>
<dbReference type="Proteomes" id="UP001472677">
    <property type="component" value="Unassembled WGS sequence"/>
</dbReference>
<keyword evidence="12" id="KW-1185">Reference proteome</keyword>
<evidence type="ECO:0000256" key="2">
    <source>
        <dbReference type="ARBA" id="ARBA00012483"/>
    </source>
</evidence>
<protein>
    <recommendedName>
        <fullName evidence="2">RING-type E3 ubiquitin transferase</fullName>
        <ecNumber evidence="2">2.3.2.27</ecNumber>
    </recommendedName>
</protein>
<dbReference type="EC" id="2.3.2.27" evidence="2"/>
<evidence type="ECO:0000313" key="11">
    <source>
        <dbReference type="EMBL" id="KAK8522818.1"/>
    </source>
</evidence>
<evidence type="ECO:0000259" key="10">
    <source>
        <dbReference type="PROSITE" id="PS50089"/>
    </source>
</evidence>
<feature type="region of interest" description="Disordered" evidence="9">
    <location>
        <begin position="138"/>
        <end position="158"/>
    </location>
</feature>
<reference evidence="11 12" key="1">
    <citation type="journal article" date="2024" name="G3 (Bethesda)">
        <title>Genome assembly of Hibiscus sabdariffa L. provides insights into metabolisms of medicinal natural products.</title>
        <authorList>
            <person name="Kim T."/>
        </authorList>
    </citation>
    <scope>NUCLEOTIDE SEQUENCE [LARGE SCALE GENOMIC DNA]</scope>
    <source>
        <strain evidence="11">TK-2024</strain>
        <tissue evidence="11">Old leaves</tissue>
    </source>
</reference>
<dbReference type="PANTHER" id="PTHR46463">
    <property type="entry name" value="ZINC FINGER, RING/FYVE/PHD-TYPE"/>
    <property type="match status" value="1"/>
</dbReference>
<evidence type="ECO:0000256" key="7">
    <source>
        <dbReference type="ARBA" id="ARBA00022833"/>
    </source>
</evidence>
<dbReference type="Gene3D" id="3.30.40.10">
    <property type="entry name" value="Zinc/RING finger domain, C3HC4 (zinc finger)"/>
    <property type="match status" value="2"/>
</dbReference>
<keyword evidence="6" id="KW-0833">Ubl conjugation pathway</keyword>
<evidence type="ECO:0000256" key="1">
    <source>
        <dbReference type="ARBA" id="ARBA00000900"/>
    </source>
</evidence>
<dbReference type="InterPro" id="IPR001841">
    <property type="entry name" value="Znf_RING"/>
</dbReference>
<evidence type="ECO:0000256" key="5">
    <source>
        <dbReference type="ARBA" id="ARBA00022771"/>
    </source>
</evidence>
<evidence type="ECO:0000256" key="3">
    <source>
        <dbReference type="ARBA" id="ARBA00022679"/>
    </source>
</evidence>
<sequence>MGAFCSCFGIRDEPEVVSPRRNWDRILTLWDKFTRDDEQSGDHARHGSKGNESIRLESEGRSSTHCFEFRSKLSYAEVACANGSSEDEDVCPTCLEEYDPENPKIVLRCSHGYHLSCIYEWMERSENCPICGKFTGDDEQSGDHARHGSKGNESIRLESEGRSSTHCFEFRSKLSYAEVACANGSSEDEDVCPTCLEEYDPENPKIVLRCSHGYHLSCIYEWMERSENCPICGKLINRTLASIAFILGKATNHSENHNRKPVYFYDCEVAPSGNFELTAQMQKSLATNCLLESWKTKSFVLEKSYPAPSFWFIIGRYDTTIGCTRRIPFLTNR</sequence>
<organism evidence="11 12">
    <name type="scientific">Hibiscus sabdariffa</name>
    <name type="common">roselle</name>
    <dbReference type="NCBI Taxonomy" id="183260"/>
    <lineage>
        <taxon>Eukaryota</taxon>
        <taxon>Viridiplantae</taxon>
        <taxon>Streptophyta</taxon>
        <taxon>Embryophyta</taxon>
        <taxon>Tracheophyta</taxon>
        <taxon>Spermatophyta</taxon>
        <taxon>Magnoliopsida</taxon>
        <taxon>eudicotyledons</taxon>
        <taxon>Gunneridae</taxon>
        <taxon>Pentapetalae</taxon>
        <taxon>rosids</taxon>
        <taxon>malvids</taxon>
        <taxon>Malvales</taxon>
        <taxon>Malvaceae</taxon>
        <taxon>Malvoideae</taxon>
        <taxon>Hibiscus</taxon>
    </lineage>
</organism>
<feature type="domain" description="RING-type" evidence="10">
    <location>
        <begin position="91"/>
        <end position="131"/>
    </location>
</feature>
<keyword evidence="7" id="KW-0862">Zinc</keyword>
<dbReference type="InterPro" id="IPR013083">
    <property type="entry name" value="Znf_RING/FYVE/PHD"/>
</dbReference>
<dbReference type="Pfam" id="PF13639">
    <property type="entry name" value="zf-RING_2"/>
    <property type="match status" value="2"/>
</dbReference>
<name>A0ABR2CSR4_9ROSI</name>
<evidence type="ECO:0000256" key="4">
    <source>
        <dbReference type="ARBA" id="ARBA00022723"/>
    </source>
</evidence>
<dbReference type="PROSITE" id="PS50089">
    <property type="entry name" value="ZF_RING_2"/>
    <property type="match status" value="2"/>
</dbReference>
<accession>A0ABR2CSR4</accession>
<keyword evidence="4" id="KW-0479">Metal-binding</keyword>
<comment type="caution">
    <text evidence="11">The sequence shown here is derived from an EMBL/GenBank/DDBJ whole genome shotgun (WGS) entry which is preliminary data.</text>
</comment>
<comment type="catalytic activity">
    <reaction evidence="1">
        <text>S-ubiquitinyl-[E2 ubiquitin-conjugating enzyme]-L-cysteine + [acceptor protein]-L-lysine = [E2 ubiquitin-conjugating enzyme]-L-cysteine + N(6)-ubiquitinyl-[acceptor protein]-L-lysine.</text>
        <dbReference type="EC" id="2.3.2.27"/>
    </reaction>
</comment>
<dbReference type="SUPFAM" id="SSF57850">
    <property type="entry name" value="RING/U-box"/>
    <property type="match status" value="2"/>
</dbReference>
<dbReference type="PANTHER" id="PTHR46463:SF10">
    <property type="entry name" value="OS01G0926200 PROTEIN"/>
    <property type="match status" value="1"/>
</dbReference>
<evidence type="ECO:0000256" key="9">
    <source>
        <dbReference type="SAM" id="MobiDB-lite"/>
    </source>
</evidence>
<dbReference type="SMART" id="SM00184">
    <property type="entry name" value="RING"/>
    <property type="match status" value="2"/>
</dbReference>
<evidence type="ECO:0000256" key="8">
    <source>
        <dbReference type="PROSITE-ProRule" id="PRU00175"/>
    </source>
</evidence>
<keyword evidence="5 8" id="KW-0863">Zinc-finger</keyword>
<gene>
    <name evidence="11" type="ORF">V6N12_056513</name>
</gene>
<proteinExistence type="predicted"/>
<evidence type="ECO:0000313" key="12">
    <source>
        <dbReference type="Proteomes" id="UP001472677"/>
    </source>
</evidence>